<dbReference type="RefSeq" id="XP_024336400.1">
    <property type="nucleotide sequence ID" value="XM_024479628.1"/>
</dbReference>
<feature type="compositionally biased region" description="Polar residues" evidence="1">
    <location>
        <begin position="306"/>
        <end position="327"/>
    </location>
</feature>
<dbReference type="GeneID" id="36324578"/>
<feature type="compositionally biased region" description="Low complexity" evidence="1">
    <location>
        <begin position="393"/>
        <end position="404"/>
    </location>
</feature>
<keyword evidence="3" id="KW-1185">Reference proteome</keyword>
<protein>
    <recommendedName>
        <fullName evidence="4">BTB domain-containing protein</fullName>
    </recommendedName>
</protein>
<proteinExistence type="predicted"/>
<feature type="region of interest" description="Disordered" evidence="1">
    <location>
        <begin position="382"/>
        <end position="486"/>
    </location>
</feature>
<evidence type="ECO:0000256" key="1">
    <source>
        <dbReference type="SAM" id="MobiDB-lite"/>
    </source>
</evidence>
<organism evidence="2 3">
    <name type="scientific">Postia placenta MAD-698-R-SB12</name>
    <dbReference type="NCBI Taxonomy" id="670580"/>
    <lineage>
        <taxon>Eukaryota</taxon>
        <taxon>Fungi</taxon>
        <taxon>Dikarya</taxon>
        <taxon>Basidiomycota</taxon>
        <taxon>Agaricomycotina</taxon>
        <taxon>Agaricomycetes</taxon>
        <taxon>Polyporales</taxon>
        <taxon>Adustoporiaceae</taxon>
        <taxon>Rhodonia</taxon>
    </lineage>
</organism>
<accession>A0A1X6MTQ7</accession>
<feature type="compositionally biased region" description="Polar residues" evidence="1">
    <location>
        <begin position="466"/>
        <end position="486"/>
    </location>
</feature>
<evidence type="ECO:0000313" key="3">
    <source>
        <dbReference type="Proteomes" id="UP000194127"/>
    </source>
</evidence>
<dbReference type="EMBL" id="KZ110602">
    <property type="protein sequence ID" value="OSX59606.1"/>
    <property type="molecule type" value="Genomic_DNA"/>
</dbReference>
<feature type="compositionally biased region" description="Polar residues" evidence="1">
    <location>
        <begin position="190"/>
        <end position="204"/>
    </location>
</feature>
<reference evidence="2 3" key="1">
    <citation type="submission" date="2017-04" db="EMBL/GenBank/DDBJ databases">
        <title>Genome Sequence of the Model Brown-Rot Fungus Postia placenta SB12.</title>
        <authorList>
            <consortium name="DOE Joint Genome Institute"/>
            <person name="Gaskell J."/>
            <person name="Kersten P."/>
            <person name="Larrondo L.F."/>
            <person name="Canessa P."/>
            <person name="Martinez D."/>
            <person name="Hibbett D."/>
            <person name="Schmoll M."/>
            <person name="Kubicek C.P."/>
            <person name="Martinez A.T."/>
            <person name="Yadav J."/>
            <person name="Master E."/>
            <person name="Magnuson J.K."/>
            <person name="James T."/>
            <person name="Yaver D."/>
            <person name="Berka R."/>
            <person name="Labutti K."/>
            <person name="Lipzen A."/>
            <person name="Aerts A."/>
            <person name="Barry K."/>
            <person name="Henrissat B."/>
            <person name="Blanchette R."/>
            <person name="Grigoriev I."/>
            <person name="Cullen D."/>
        </authorList>
    </citation>
    <scope>NUCLEOTIDE SEQUENCE [LARGE SCALE GENOMIC DNA]</scope>
    <source>
        <strain evidence="2 3">MAD-698-R-SB12</strain>
    </source>
</reference>
<evidence type="ECO:0008006" key="4">
    <source>
        <dbReference type="Google" id="ProtNLM"/>
    </source>
</evidence>
<name>A0A1X6MTQ7_9APHY</name>
<gene>
    <name evidence="2" type="ORF">POSPLADRAFT_1048907</name>
</gene>
<feature type="region of interest" description="Disordered" evidence="1">
    <location>
        <begin position="305"/>
        <end position="349"/>
    </location>
</feature>
<dbReference type="AlphaFoldDB" id="A0A1X6MTQ7"/>
<feature type="region of interest" description="Disordered" evidence="1">
    <location>
        <begin position="178"/>
        <end position="292"/>
    </location>
</feature>
<evidence type="ECO:0000313" key="2">
    <source>
        <dbReference type="EMBL" id="OSX59606.1"/>
    </source>
</evidence>
<dbReference type="Proteomes" id="UP000194127">
    <property type="component" value="Unassembled WGS sequence"/>
</dbReference>
<feature type="compositionally biased region" description="Basic and acidic residues" evidence="1">
    <location>
        <begin position="405"/>
        <end position="417"/>
    </location>
</feature>
<feature type="compositionally biased region" description="Polar residues" evidence="1">
    <location>
        <begin position="447"/>
        <end position="458"/>
    </location>
</feature>
<sequence>MPSNLQLTEDEKGTLKYIKQTLKSEVDHFFRKVSFKDDEHCLLPDSHIPRYNEEKKHVGCLYYLCTSARPPPGSGLLGDVWIITQPGAESVHFRDKSGWVKWQHNNHAMDMAHPLFRDRRLCLGTRGLTWVTLGSVQSVRQRWVEYRNVRMSDYQNLPIPDIVKDVVRLKSASLSSLPGVKARPIDDSTRLSPQGQRLETQSSLKAAHTPSGRTSSSLEVPKPVIERASPTIAADTNGAIPSAARRSLVPPSRGSGSPKPPVAKTARKPVLDSAPAKNMIGPPITPRGLTTAGTLPNFKLKAAGSAVSTPASSRPTTPQDTLSQPASPTIHGLSNMFSNMMPRAGSSNASLTTNIQPLCLPPFYASGSEPARHEQARIRHPIPSSHIVRNPPQTSASQSQSGSTDSRKRAAFIKDEGQSMTSLSLRADASSERPAKRLKTNGPAPVSPSQSARATSPIHTGVAAPDSTSSSEPASAPVTNARQPSDTKPVLLVVPVPKPLLSTPPSLAPKILPDPRHRHPEFWHMDGSIVLQAENILFKLHRSRLIQHSPLFAAVLSAEKKNNNDVEFNSTDIIAGNGEFLDGCAIFKLMHVLARDFENLLRALERGYDFVVKPPPFPVVASILRTAHSLSFASISQFATHVLENMWPNDIARLSTKPKLHAAEAILLAQECRVSSVLKHAYYDLLRTRAFGASIPTVNDDMYLDQSPRSDTSPKAQFLCSDQLVLMVVVRERLQSEWIHIMRGPPKLSACALERRPPTERERVDGMRQQLERCKTATSKMARDWSMLLAKTRVYEIGLFDILGGLDLLLNENWRGAGFCRGCVEARKIWTDKKRQIWDNLDDWLGLSSADNT</sequence>
<dbReference type="OrthoDB" id="2746456at2759"/>